<feature type="domain" description="Glutaredoxin" evidence="1">
    <location>
        <begin position="2"/>
        <end position="61"/>
    </location>
</feature>
<reference evidence="3" key="1">
    <citation type="submission" date="2011-12" db="EMBL/GenBank/DDBJ databases">
        <title>The complete genome of chromosome of Sulfobacillus acidophilus DSM 10332.</title>
        <authorList>
            <person name="Lucas S."/>
            <person name="Han J."/>
            <person name="Lapidus A."/>
            <person name="Bruce D."/>
            <person name="Goodwin L."/>
            <person name="Pitluck S."/>
            <person name="Peters L."/>
            <person name="Kyrpides N."/>
            <person name="Mavromatis K."/>
            <person name="Ivanova N."/>
            <person name="Mikhailova N."/>
            <person name="Chertkov O."/>
            <person name="Saunders E."/>
            <person name="Detter J.C."/>
            <person name="Tapia R."/>
            <person name="Han C."/>
            <person name="Land M."/>
            <person name="Hauser L."/>
            <person name="Markowitz V."/>
            <person name="Cheng J.-F."/>
            <person name="Hugenholtz P."/>
            <person name="Woyke T."/>
            <person name="Wu D."/>
            <person name="Pukall R."/>
            <person name="Gehrich-Schroeter G."/>
            <person name="Schneider S."/>
            <person name="Klenk H.-P."/>
            <person name="Eisen J.A."/>
        </authorList>
    </citation>
    <scope>NUCLEOTIDE SEQUENCE [LARGE SCALE GENOMIC DNA]</scope>
    <source>
        <strain evidence="3">ATCC 700253 / DSM 10332 / NAL</strain>
    </source>
</reference>
<name>G8TYB3_SULAD</name>
<dbReference type="PANTHER" id="PTHR34386">
    <property type="entry name" value="GLUTAREDOXIN"/>
    <property type="match status" value="1"/>
</dbReference>
<dbReference type="GO" id="GO:0045454">
    <property type="term" value="P:cell redox homeostasis"/>
    <property type="evidence" value="ECO:0007669"/>
    <property type="project" value="TreeGrafter"/>
</dbReference>
<dbReference type="PANTHER" id="PTHR34386:SF1">
    <property type="entry name" value="GLUTAREDOXIN-LIKE PROTEIN NRDH"/>
    <property type="match status" value="1"/>
</dbReference>
<dbReference type="InterPro" id="IPR011767">
    <property type="entry name" value="GLR_AS"/>
</dbReference>
<dbReference type="Gene3D" id="3.40.30.10">
    <property type="entry name" value="Glutaredoxin"/>
    <property type="match status" value="1"/>
</dbReference>
<dbReference type="SUPFAM" id="SSF52833">
    <property type="entry name" value="Thioredoxin-like"/>
    <property type="match status" value="1"/>
</dbReference>
<evidence type="ECO:0000313" key="3">
    <source>
        <dbReference type="Proteomes" id="UP000005439"/>
    </source>
</evidence>
<dbReference type="AlphaFoldDB" id="G8TYB3"/>
<dbReference type="InterPro" id="IPR002109">
    <property type="entry name" value="Glutaredoxin"/>
</dbReference>
<dbReference type="PROSITE" id="PS51354">
    <property type="entry name" value="GLUTAREDOXIN_2"/>
    <property type="match status" value="1"/>
</dbReference>
<keyword evidence="3" id="KW-1185">Reference proteome</keyword>
<dbReference type="Pfam" id="PF00462">
    <property type="entry name" value="Glutaredoxin"/>
    <property type="match status" value="1"/>
</dbReference>
<dbReference type="HOGENOM" id="CLU_026126_9_3_9"/>
<dbReference type="STRING" id="679936.Sulac_1580"/>
<dbReference type="CDD" id="cd02976">
    <property type="entry name" value="NrdH"/>
    <property type="match status" value="1"/>
</dbReference>
<reference evidence="2 3" key="2">
    <citation type="journal article" date="2012" name="Stand. Genomic Sci.">
        <title>Complete genome sequence of the moderately thermophilic mineral-sulfide-oxidizing firmicute Sulfobacillus acidophilus type strain (NAL(T)).</title>
        <authorList>
            <person name="Anderson I."/>
            <person name="Chertkov O."/>
            <person name="Chen A."/>
            <person name="Saunders E."/>
            <person name="Lapidus A."/>
            <person name="Nolan M."/>
            <person name="Lucas S."/>
            <person name="Hammon N."/>
            <person name="Deshpande S."/>
            <person name="Cheng J.F."/>
            <person name="Han C."/>
            <person name="Tapia R."/>
            <person name="Goodwin L.A."/>
            <person name="Pitluck S."/>
            <person name="Liolios K."/>
            <person name="Pagani I."/>
            <person name="Ivanova N."/>
            <person name="Mikhailova N."/>
            <person name="Pati A."/>
            <person name="Palaniappan K."/>
            <person name="Land M."/>
            <person name="Pan C."/>
            <person name="Rohde M."/>
            <person name="Pukall R."/>
            <person name="Goker M."/>
            <person name="Detter J.C."/>
            <person name="Woyke T."/>
            <person name="Bristow J."/>
            <person name="Eisen J.A."/>
            <person name="Markowitz V."/>
            <person name="Hugenholtz P."/>
            <person name="Kyrpides N.C."/>
            <person name="Klenk H.P."/>
            <person name="Mavromatis K."/>
        </authorList>
    </citation>
    <scope>NUCLEOTIDE SEQUENCE [LARGE SCALE GENOMIC DNA]</scope>
    <source>
        <strain evidence="3">ATCC 700253 / DSM 10332 / NAL</strain>
    </source>
</reference>
<evidence type="ECO:0000259" key="1">
    <source>
        <dbReference type="Pfam" id="PF00462"/>
    </source>
</evidence>
<dbReference type="Proteomes" id="UP000005439">
    <property type="component" value="Chromosome"/>
</dbReference>
<protein>
    <submittedName>
        <fullName evidence="2">Glutaredoxin</fullName>
    </submittedName>
</protein>
<dbReference type="KEGG" id="sap:Sulac_1580"/>
<sequence>MVIVYTTPTCPHCKSAKRYLSERKVPFREVDVTRSEEGLKSLKRKSGQTGVPVIDVNGQIIVGFNRPKLDRALGIRSVE</sequence>
<evidence type="ECO:0000313" key="2">
    <source>
        <dbReference type="EMBL" id="AEW05077.1"/>
    </source>
</evidence>
<dbReference type="EMBL" id="CP003179">
    <property type="protein sequence ID" value="AEW05077.1"/>
    <property type="molecule type" value="Genomic_DNA"/>
</dbReference>
<gene>
    <name evidence="2" type="ordered locus">Sulac_1580</name>
</gene>
<dbReference type="InterPro" id="IPR036249">
    <property type="entry name" value="Thioredoxin-like_sf"/>
</dbReference>
<accession>G8TYB3</accession>
<organism evidence="2 3">
    <name type="scientific">Sulfobacillus acidophilus (strain ATCC 700253 / DSM 10332 / NAL)</name>
    <dbReference type="NCBI Taxonomy" id="679936"/>
    <lineage>
        <taxon>Bacteria</taxon>
        <taxon>Bacillati</taxon>
        <taxon>Bacillota</taxon>
        <taxon>Clostridia</taxon>
        <taxon>Eubacteriales</taxon>
        <taxon>Clostridiales Family XVII. Incertae Sedis</taxon>
        <taxon>Sulfobacillus</taxon>
    </lineage>
</organism>
<proteinExistence type="predicted"/>
<dbReference type="PATRIC" id="fig|679936.5.peg.1648"/>
<dbReference type="SMR" id="G8TYB3"/>
<dbReference type="GO" id="GO:0009055">
    <property type="term" value="F:electron transfer activity"/>
    <property type="evidence" value="ECO:0007669"/>
    <property type="project" value="TreeGrafter"/>
</dbReference>
<dbReference type="InterPro" id="IPR051548">
    <property type="entry name" value="Grx-like_ET"/>
</dbReference>
<dbReference type="PROSITE" id="PS00195">
    <property type="entry name" value="GLUTAREDOXIN_1"/>
    <property type="match status" value="1"/>
</dbReference>